<dbReference type="Gene3D" id="3.40.50.720">
    <property type="entry name" value="NAD(P)-binding Rossmann-like Domain"/>
    <property type="match status" value="1"/>
</dbReference>
<evidence type="ECO:0000313" key="2">
    <source>
        <dbReference type="EMBL" id="CDO90213.1"/>
    </source>
</evidence>
<evidence type="ECO:0000313" key="3">
    <source>
        <dbReference type="EMBL" id="ORW99962.1"/>
    </source>
</evidence>
<dbReference type="InterPro" id="IPR036291">
    <property type="entry name" value="NAD(P)-bd_dom_sf"/>
</dbReference>
<evidence type="ECO:0000256" key="1">
    <source>
        <dbReference type="SAM" id="MobiDB-lite"/>
    </source>
</evidence>
<dbReference type="EMBL" id="LQPY01000037">
    <property type="protein sequence ID" value="ORW99962.1"/>
    <property type="molecule type" value="Genomic_DNA"/>
</dbReference>
<gene>
    <name evidence="3" type="ORF">AWC29_26770</name>
    <name evidence="2" type="ORF">BN973_04606</name>
</gene>
<protein>
    <submittedName>
        <fullName evidence="2 3">Epimerase</fullName>
    </submittedName>
</protein>
<evidence type="ECO:0000313" key="4">
    <source>
        <dbReference type="Proteomes" id="UP000193710"/>
    </source>
</evidence>
<reference evidence="2" key="1">
    <citation type="journal article" date="2014" name="Genome Announc.">
        <title>Draft Genome Sequence of Mycobacterium triplex DSM 44626.</title>
        <authorList>
            <person name="Sassi M."/>
            <person name="Croce O."/>
            <person name="Robert C."/>
            <person name="Raoult D."/>
            <person name="Drancourt M."/>
        </authorList>
    </citation>
    <scope>NUCLEOTIDE SEQUENCE [LARGE SCALE GENOMIC DNA]</scope>
    <source>
        <strain evidence="2">DSM 44626</strain>
    </source>
</reference>
<dbReference type="Proteomes" id="UP000193710">
    <property type="component" value="Unassembled WGS sequence"/>
</dbReference>
<dbReference type="RefSeq" id="WP_036470966.1">
    <property type="nucleotide sequence ID" value="NZ_HG964446.1"/>
</dbReference>
<dbReference type="HOGENOM" id="CLU_749423_0_0_11"/>
<accession>A0A024K417</accession>
<organism evidence="2">
    <name type="scientific">Mycobacterium triplex</name>
    <dbReference type="NCBI Taxonomy" id="47839"/>
    <lineage>
        <taxon>Bacteria</taxon>
        <taxon>Bacillati</taxon>
        <taxon>Actinomycetota</taxon>
        <taxon>Actinomycetes</taxon>
        <taxon>Mycobacteriales</taxon>
        <taxon>Mycobacteriaceae</taxon>
        <taxon>Mycobacterium</taxon>
        <taxon>Mycobacterium simiae complex</taxon>
    </lineage>
</organism>
<name>A0A024K417_9MYCO</name>
<reference evidence="2" key="2">
    <citation type="submission" date="2014-04" db="EMBL/GenBank/DDBJ databases">
        <authorList>
            <person name="Xu Y.W."/>
            <person name="Yang Q."/>
        </authorList>
    </citation>
    <scope>NUCLEOTIDE SEQUENCE</scope>
    <source>
        <strain evidence="2">DSM 44626</strain>
    </source>
</reference>
<dbReference type="EMBL" id="HG964446">
    <property type="protein sequence ID" value="CDO90213.1"/>
    <property type="molecule type" value="Genomic_DNA"/>
</dbReference>
<dbReference type="STRING" id="47839.BN973_04606"/>
<dbReference type="eggNOG" id="COG0451">
    <property type="taxonomic scope" value="Bacteria"/>
</dbReference>
<proteinExistence type="predicted"/>
<dbReference type="SUPFAM" id="SSF51735">
    <property type="entry name" value="NAD(P)-binding Rossmann-fold domains"/>
    <property type="match status" value="1"/>
</dbReference>
<dbReference type="AlphaFoldDB" id="A0A024K417"/>
<keyword evidence="4" id="KW-1185">Reference proteome</keyword>
<dbReference type="OrthoDB" id="7941246at2"/>
<reference evidence="3 4" key="3">
    <citation type="submission" date="2016-01" db="EMBL/GenBank/DDBJ databases">
        <title>The new phylogeny of the genus Mycobacterium.</title>
        <authorList>
            <person name="Tarcisio F."/>
            <person name="Conor M."/>
            <person name="Antonella G."/>
            <person name="Elisabetta G."/>
            <person name="Giulia F.S."/>
            <person name="Sara T."/>
            <person name="Anna F."/>
            <person name="Clotilde B."/>
            <person name="Roberto B."/>
            <person name="Veronica D.S."/>
            <person name="Fabio R."/>
            <person name="Monica P."/>
            <person name="Olivier J."/>
            <person name="Enrico T."/>
            <person name="Nicola S."/>
        </authorList>
    </citation>
    <scope>NUCLEOTIDE SEQUENCE [LARGE SCALE GENOMIC DNA]</scope>
    <source>
        <strain evidence="3 4">DSM 44626</strain>
    </source>
</reference>
<feature type="region of interest" description="Disordered" evidence="1">
    <location>
        <begin position="345"/>
        <end position="370"/>
    </location>
</feature>
<dbReference type="Proteomes" id="UP000028880">
    <property type="component" value="Unassembled WGS sequence"/>
</dbReference>
<sequence>MKTLVIGGSGSTGVPVLEGLLRRGHDVTMLHRGVHEPDGLPDVPHIHADPHFPDTLTEAIGSAQYDLVLAMYGRVATIAEVFAGRCGHLISIGGVPAYRGCLQAAKIHPYGMALNAREDGPLSDATEPVPKFAKLIRAAERAVLDRAEAGDYRGTVIRYPAIYGPRNLVPWEWSVMRRVRDGRTRMILPDNGLWIISRCAGRNAAAVVLGAVDHPEVANGQAYNAADDDQFTVRQWADAVVDIMGAELEFVGVPREMAPSALIELLPPTGDPHILLDNNKAKRELGYTQVVPAHVAMVEAVEWLIANPVTPADYPLYPARFDYDAEDRLIDAYLEAVRWVREQAPDEAPDVRHPMPHPKTVSVGRDEGGR</sequence>